<dbReference type="Proteomes" id="UP001165186">
    <property type="component" value="Unassembled WGS sequence"/>
</dbReference>
<name>A0ACB5SGX0_9PEZI</name>
<proteinExistence type="predicted"/>
<evidence type="ECO:0000313" key="1">
    <source>
        <dbReference type="EMBL" id="GME40122.1"/>
    </source>
</evidence>
<keyword evidence="2" id="KW-1185">Reference proteome</keyword>
<reference evidence="1" key="1">
    <citation type="submission" date="2024-09" db="EMBL/GenBank/DDBJ databases">
        <title>Draft Genome Sequences of Neofusicoccum parvum.</title>
        <authorList>
            <person name="Ashida A."/>
            <person name="Camagna M."/>
            <person name="Tanaka A."/>
            <person name="Takemoto D."/>
        </authorList>
    </citation>
    <scope>NUCLEOTIDE SEQUENCE</scope>
    <source>
        <strain evidence="1">PPO83</strain>
    </source>
</reference>
<accession>A0ACB5SGX0</accession>
<organism evidence="1 2">
    <name type="scientific">Neofusicoccum parvum</name>
    <dbReference type="NCBI Taxonomy" id="310453"/>
    <lineage>
        <taxon>Eukaryota</taxon>
        <taxon>Fungi</taxon>
        <taxon>Dikarya</taxon>
        <taxon>Ascomycota</taxon>
        <taxon>Pezizomycotina</taxon>
        <taxon>Dothideomycetes</taxon>
        <taxon>Dothideomycetes incertae sedis</taxon>
        <taxon>Botryosphaeriales</taxon>
        <taxon>Botryosphaeriaceae</taxon>
        <taxon>Neofusicoccum</taxon>
    </lineage>
</organism>
<gene>
    <name evidence="1" type="primary">g9476</name>
    <name evidence="1" type="ORF">NpPPO83_00009476</name>
</gene>
<dbReference type="EMBL" id="BSXG01000091">
    <property type="protein sequence ID" value="GME40122.1"/>
    <property type="molecule type" value="Genomic_DNA"/>
</dbReference>
<sequence>MDTPNAQLCKACTQLIQKISVHSPNSSADRHLPDVWASAPSCSICYLTKRAFEDAGYEKDLEPCEDEEGRRLREARYLQFWVRSADVKDAVHFTDDDVPGICIMEIKYNRNSHDYGCFIFDGFESYVRFSADPGSPAATSGKVYSGPTITSSGSPASFAHINTLLSGCIAHHPECAFTLGGTSIDESQPPALPTRILDLGDSSSPSSLPTSIRLLEAKPEQQGHYAALSYCWGPPTHHPPTTTRANLASYTSASGGIPLTSLPATFQDAVRVTCELGLRYLWIDALCIVQDNASDWRREAAAMGPVYSYARVVLAASDGASTLEGMFRVYPERVGAVVPYLDANGKEAGVIRAELRPDESVLSPEKAALNGRAWATQEYILARRAVYFTRGAVVWNCRRCPKRALWDDGVLYYATGTTKTNWSLMVMQYSTRELAVLGDRLVALEGVMDELARVRRGGDKKALPECVYGLWTDALATHLMWSRLGSPGTLSRPLELKEVAPTWSWASTKGGVHPMSEERYGDDGPEACVELAIDDGDEGTGKKRRIRVEGKLGRVELRIIEKPDPYLHPCDCEVRSEEGETIGLAASDIGIGEGVKTATVFCLVVMFHPHNFEGGSYLVLYLQPREEGSDHYLRIGDGMIIKKEWTEKLTKSKLFLV</sequence>
<comment type="caution">
    <text evidence="1">The sequence shown here is derived from an EMBL/GenBank/DDBJ whole genome shotgun (WGS) entry which is preliminary data.</text>
</comment>
<evidence type="ECO:0000313" key="2">
    <source>
        <dbReference type="Proteomes" id="UP001165186"/>
    </source>
</evidence>
<protein>
    <submittedName>
        <fullName evidence="1">Heterokaryon incompatibility protein</fullName>
    </submittedName>
</protein>